<sequence>MGETLRTGALSDLLTDIGKQLRLSVASYIVDLARDASEMNVDKPPRAFLSSSLFISAIKNLRQISSAVCSAPNLLLLQPPLAPSSLQNLSLSLMSSSSPSCSLNPTTVSLHPKPHHHHASSLTFPVSKPSSLCLFPKAHRHLRVLSASPGSPDYGLEESRWLREEQRWLREEQRWLREEQRWARERESLLGEIAGLKLRVQALEREVQIPGGDPGEVANMAALLRALQERNLIAGSGSSASPLVLEEKKEEEAVEEKAVGVSQGEAKEEESESEERKKMRRRALRVGAEGDEVRAMQEALQRLGFYSGEDDLEYSTFSSGTERAVKTWQASVGAKEDGVMTVELLERLYFGKEDGANGAAALSVTEMSEIQQTLVKQTDSEVEVSQHRVFLLGENRWEEPKRLAGRNRQDSESKSGNKTTKCLACRGEGRVMCTECDGTGEPNIEPQFMEWIDEGATCPYCEGLGHTICDVCEGKTVV</sequence>
<keyword evidence="4" id="KW-0413">Isomerase</keyword>
<dbReference type="CDD" id="cd10719">
    <property type="entry name" value="DnaJ_zf"/>
    <property type="match status" value="1"/>
</dbReference>
<reference evidence="4" key="2">
    <citation type="submission" date="2025-08" db="UniProtKB">
        <authorList>
            <consortium name="RefSeq"/>
        </authorList>
    </citation>
    <scope>IDENTIFICATION</scope>
    <source>
        <tissue evidence="4">Leaf</tissue>
    </source>
</reference>
<evidence type="ECO:0000256" key="1">
    <source>
        <dbReference type="SAM" id="MobiDB-lite"/>
    </source>
</evidence>
<dbReference type="GeneID" id="115743423"/>
<dbReference type="InterPro" id="IPR036366">
    <property type="entry name" value="PGBDSf"/>
</dbReference>
<protein>
    <submittedName>
        <fullName evidence="4">Protein disulfide isomerase pTAC5, chloroplastic</fullName>
    </submittedName>
</protein>
<dbReference type="RefSeq" id="XP_030534047.2">
    <property type="nucleotide sequence ID" value="XM_030678187.2"/>
</dbReference>
<dbReference type="InterPro" id="IPR001305">
    <property type="entry name" value="HSP_DnaJ_Cys-rich_dom"/>
</dbReference>
<dbReference type="SUPFAM" id="SSF47090">
    <property type="entry name" value="PGBD-like"/>
    <property type="match status" value="1"/>
</dbReference>
<evidence type="ECO:0000259" key="2">
    <source>
        <dbReference type="Pfam" id="PF01471"/>
    </source>
</evidence>
<dbReference type="AlphaFoldDB" id="A0A8B8PHW8"/>
<gene>
    <name evidence="4" type="primary">LOC115743423</name>
</gene>
<dbReference type="GO" id="GO:0009658">
    <property type="term" value="P:chloroplast organization"/>
    <property type="evidence" value="ECO:0007669"/>
    <property type="project" value="TreeGrafter"/>
</dbReference>
<dbReference type="Pfam" id="PF01471">
    <property type="entry name" value="PG_binding_1"/>
    <property type="match status" value="1"/>
</dbReference>
<organism evidence="3 4">
    <name type="scientific">Rhodamnia argentea</name>
    <dbReference type="NCBI Taxonomy" id="178133"/>
    <lineage>
        <taxon>Eukaryota</taxon>
        <taxon>Viridiplantae</taxon>
        <taxon>Streptophyta</taxon>
        <taxon>Embryophyta</taxon>
        <taxon>Tracheophyta</taxon>
        <taxon>Spermatophyta</taxon>
        <taxon>Magnoliopsida</taxon>
        <taxon>eudicotyledons</taxon>
        <taxon>Gunneridae</taxon>
        <taxon>Pentapetalae</taxon>
        <taxon>rosids</taxon>
        <taxon>malvids</taxon>
        <taxon>Myrtales</taxon>
        <taxon>Myrtaceae</taxon>
        <taxon>Myrtoideae</taxon>
        <taxon>Myrteae</taxon>
        <taxon>Australasian group</taxon>
        <taxon>Rhodamnia</taxon>
    </lineage>
</organism>
<dbReference type="PANTHER" id="PTHR15852:SF16">
    <property type="entry name" value="PROTEIN DISULFIDE ISOMERASE PTAC5, CHLOROPLASTIC"/>
    <property type="match status" value="1"/>
</dbReference>
<accession>A0A8B8PHW8</accession>
<reference evidence="3" key="1">
    <citation type="submission" date="2025-05" db="UniProtKB">
        <authorList>
            <consortium name="RefSeq"/>
        </authorList>
    </citation>
    <scope>NUCLEOTIDE SEQUENCE [LARGE SCALE GENOMIC DNA]</scope>
</reference>
<proteinExistence type="predicted"/>
<dbReference type="InterPro" id="IPR002477">
    <property type="entry name" value="Peptidoglycan-bd-like"/>
</dbReference>
<dbReference type="Gene3D" id="1.10.101.10">
    <property type="entry name" value="PGBD-like superfamily/PGBD"/>
    <property type="match status" value="1"/>
</dbReference>
<dbReference type="InterPro" id="IPR036365">
    <property type="entry name" value="PGBD-like_sf"/>
</dbReference>
<dbReference type="GO" id="GO:0003756">
    <property type="term" value="F:protein disulfide isomerase activity"/>
    <property type="evidence" value="ECO:0007669"/>
    <property type="project" value="TreeGrafter"/>
</dbReference>
<keyword evidence="3" id="KW-1185">Reference proteome</keyword>
<dbReference type="GO" id="GO:0009507">
    <property type="term" value="C:chloroplast"/>
    <property type="evidence" value="ECO:0007669"/>
    <property type="project" value="TreeGrafter"/>
</dbReference>
<name>A0A8B8PHW8_9MYRT</name>
<dbReference type="Proteomes" id="UP000827889">
    <property type="component" value="Chromosome 1"/>
</dbReference>
<feature type="region of interest" description="Disordered" evidence="1">
    <location>
        <begin position="242"/>
        <end position="282"/>
    </location>
</feature>
<dbReference type="InterPro" id="IPR036410">
    <property type="entry name" value="HSP_DnaJ_Cys-rich_dom_sf"/>
</dbReference>
<dbReference type="PANTHER" id="PTHR15852">
    <property type="entry name" value="PLASTID TRANSCRIPTIONALLY ACTIVE PROTEIN"/>
    <property type="match status" value="1"/>
</dbReference>
<dbReference type="KEGG" id="rarg:115743423"/>
<evidence type="ECO:0000313" key="4">
    <source>
        <dbReference type="RefSeq" id="XP_030534047.2"/>
    </source>
</evidence>
<evidence type="ECO:0000313" key="3">
    <source>
        <dbReference type="Proteomes" id="UP000827889"/>
    </source>
</evidence>
<dbReference type="SUPFAM" id="SSF57938">
    <property type="entry name" value="DnaJ/Hsp40 cysteine-rich domain"/>
    <property type="match status" value="1"/>
</dbReference>
<feature type="domain" description="Peptidoglycan binding-like" evidence="2">
    <location>
        <begin position="290"/>
        <end position="348"/>
    </location>
</feature>
<feature type="compositionally biased region" description="Basic and acidic residues" evidence="1">
    <location>
        <begin position="245"/>
        <end position="258"/>
    </location>
</feature>